<dbReference type="AlphaFoldDB" id="A0AAW8DTQ4"/>
<organism evidence="2 3">
    <name type="scientific">Variovorax boronicumulans</name>
    <dbReference type="NCBI Taxonomy" id="436515"/>
    <lineage>
        <taxon>Bacteria</taxon>
        <taxon>Pseudomonadati</taxon>
        <taxon>Pseudomonadota</taxon>
        <taxon>Betaproteobacteria</taxon>
        <taxon>Burkholderiales</taxon>
        <taxon>Comamonadaceae</taxon>
        <taxon>Variovorax</taxon>
    </lineage>
</organism>
<sequence length="756" mass="79566">MKTWVRDASPVPRPAAALLATLLLLGSCGGGNGGSSWPAFLTPGSGTPGPGTTAPPAEPAALTLRALSSRPDMATGGDVLVEVALPEGIAADDVRVTRNGDDVSSAFSPQPGGRALRGLVAGLAVGENTLAATAGTRGAGKLAVTNHPITGPVFSGPHLTPFECRTTAAGLGAALDADCSVATTYDWFYFTPAGARKVLADPLGPRPADLATATTRDGKTVPFIVRVESGTVNRSIYRIAVLDDPQEAGRWNPAGWNRRVVFRFGESTAAQYNQGSNTLDEVFKADTIDQQSIRSLQQGYVYVLSSLNINKVNVNDVLAAETAMMLREHIAKRYGLPRWVVGMGGSGGAIQQLLIAQNYPGILDGLMPDAAFPDVFSTAMAVSDCRLLDTYFTNPASPGYPFPDAVRRAVEGHLKGTCRNWSLGNGDAVLATNGSIKPACGLNDASKVYHPVTNPTGARCTVYDINATSLGRDAVTGFARRPLDNVGVAYGLESLKKGAITVTQFLDLNEKVGGYDGDGNIVAQRTVGDTDGLARAHALGRVGSGAGGLATVPMLSLHPYAEPGADIHTIYNDLKLRAQLERANGRSDNQVIWLFPNPQLAALIGKPAQVAPLGALLRDTLVARLDLMAQWLDALADDPAPLTADKVARHKPADAQDACWDVNDSARYREAATYDGPGKCNTLYPKTPAPRMVAGGPLTDNVLKCQLKPVNEADFLPAVFTPPEKLRLDAIFPDGVCDFSKPGVGQAALQGTWLRY</sequence>
<evidence type="ECO:0000313" key="2">
    <source>
        <dbReference type="EMBL" id="MDP9922848.1"/>
    </source>
</evidence>
<evidence type="ECO:0000259" key="1">
    <source>
        <dbReference type="Pfam" id="PF19878"/>
    </source>
</evidence>
<comment type="caution">
    <text evidence="2">The sequence shown here is derived from an EMBL/GenBank/DDBJ whole genome shotgun (WGS) entry which is preliminary data.</text>
</comment>
<dbReference type="SUPFAM" id="SSF53474">
    <property type="entry name" value="alpha/beta-Hydrolases"/>
    <property type="match status" value="1"/>
</dbReference>
<reference evidence="2" key="1">
    <citation type="submission" date="2023-07" db="EMBL/GenBank/DDBJ databases">
        <title>Sorghum-associated microbial communities from plants grown in Nebraska, USA.</title>
        <authorList>
            <person name="Schachtman D."/>
        </authorList>
    </citation>
    <scope>NUCLEOTIDE SEQUENCE</scope>
    <source>
        <strain evidence="2">DS2795</strain>
    </source>
</reference>
<dbReference type="PROSITE" id="PS51257">
    <property type="entry name" value="PROKAR_LIPOPROTEIN"/>
    <property type="match status" value="1"/>
</dbReference>
<evidence type="ECO:0000313" key="3">
    <source>
        <dbReference type="Proteomes" id="UP001244295"/>
    </source>
</evidence>
<dbReference type="Proteomes" id="UP001244295">
    <property type="component" value="Unassembled WGS sequence"/>
</dbReference>
<dbReference type="Pfam" id="PF19878">
    <property type="entry name" value="DUF6351"/>
    <property type="match status" value="1"/>
</dbReference>
<proteinExistence type="predicted"/>
<name>A0AAW8DTQ4_9BURK</name>
<dbReference type="EMBL" id="JAUSRR010000003">
    <property type="protein sequence ID" value="MDP9922848.1"/>
    <property type="molecule type" value="Genomic_DNA"/>
</dbReference>
<dbReference type="InterPro" id="IPR029058">
    <property type="entry name" value="AB_hydrolase_fold"/>
</dbReference>
<gene>
    <name evidence="2" type="ORF">J2W25_001869</name>
</gene>
<protein>
    <recommendedName>
        <fullName evidence="1">DUF6351 domain-containing protein</fullName>
    </recommendedName>
</protein>
<accession>A0AAW8DTQ4</accession>
<dbReference type="InterPro" id="IPR045556">
    <property type="entry name" value="DUF6351"/>
</dbReference>
<feature type="domain" description="DUF6351" evidence="1">
    <location>
        <begin position="65"/>
        <end position="747"/>
    </location>
</feature>
<dbReference type="RefSeq" id="WP_307636425.1">
    <property type="nucleotide sequence ID" value="NZ_JAUSRR010000003.1"/>
</dbReference>